<dbReference type="Gene3D" id="3.40.710.10">
    <property type="entry name" value="DD-peptidase/beta-lactamase superfamily"/>
    <property type="match status" value="1"/>
</dbReference>
<organism evidence="1 2">
    <name type="scientific">Clostridium perfringens</name>
    <dbReference type="NCBI Taxonomy" id="1502"/>
    <lineage>
        <taxon>Bacteria</taxon>
        <taxon>Bacillati</taxon>
        <taxon>Bacillota</taxon>
        <taxon>Clostridia</taxon>
        <taxon>Eubacteriales</taxon>
        <taxon>Clostridiaceae</taxon>
        <taxon>Clostridium</taxon>
    </lineage>
</organism>
<proteinExistence type="predicted"/>
<reference evidence="1" key="1">
    <citation type="submission" date="2019-11" db="EMBL/GenBank/DDBJ databases">
        <title>Characterization of Clostridium perfringens isolates from swine manure treated agricultural soils.</title>
        <authorList>
            <person name="Wushke S.T."/>
        </authorList>
    </citation>
    <scope>NUCLEOTIDE SEQUENCE</scope>
    <source>
        <strain evidence="1">X94</strain>
    </source>
</reference>
<evidence type="ECO:0000313" key="1">
    <source>
        <dbReference type="EMBL" id="MDZ4910291.1"/>
    </source>
</evidence>
<keyword evidence="1" id="KW-0378">Hydrolase</keyword>
<accession>A0AAW9I7T1</accession>
<name>A0AAW9I7T1_CLOPF</name>
<dbReference type="EMBL" id="WNUI01000141">
    <property type="protein sequence ID" value="MDZ4910291.1"/>
    <property type="molecule type" value="Genomic_DNA"/>
</dbReference>
<protein>
    <submittedName>
        <fullName evidence="1">Glutaminase A</fullName>
        <ecNumber evidence="1">3.5.1.2</ecNumber>
    </submittedName>
</protein>
<dbReference type="EC" id="3.5.1.2" evidence="1"/>
<evidence type="ECO:0000313" key="2">
    <source>
        <dbReference type="Proteomes" id="UP001288778"/>
    </source>
</evidence>
<sequence length="37" mass="4008">MENLLNDIILSNKKCTANGKVASYIPELKNTNGDDLG</sequence>
<comment type="caution">
    <text evidence="1">The sequence shown here is derived from an EMBL/GenBank/DDBJ whole genome shotgun (WGS) entry which is preliminary data.</text>
</comment>
<dbReference type="InterPro" id="IPR012338">
    <property type="entry name" value="Beta-lactam/transpept-like"/>
</dbReference>
<feature type="non-terminal residue" evidence="1">
    <location>
        <position position="37"/>
    </location>
</feature>
<gene>
    <name evidence="1" type="ORF">GNF68_14855</name>
</gene>
<dbReference type="AlphaFoldDB" id="A0AAW9I7T1"/>
<dbReference type="GO" id="GO:0004359">
    <property type="term" value="F:glutaminase activity"/>
    <property type="evidence" value="ECO:0007669"/>
    <property type="project" value="UniProtKB-EC"/>
</dbReference>
<dbReference type="Proteomes" id="UP001288778">
    <property type="component" value="Unassembled WGS sequence"/>
</dbReference>